<keyword evidence="3" id="KW-1185">Reference proteome</keyword>
<dbReference type="Proteomes" id="UP000035682">
    <property type="component" value="Unplaced"/>
</dbReference>
<protein>
    <submittedName>
        <fullName evidence="2 4">Uncharacterized protein</fullName>
    </submittedName>
</protein>
<evidence type="ECO:0000313" key="4">
    <source>
        <dbReference type="WBParaSite" id="SRAE_0000074000.1"/>
    </source>
</evidence>
<evidence type="ECO:0000313" key="3">
    <source>
        <dbReference type="Proteomes" id="UP000035682"/>
    </source>
</evidence>
<organism evidence="2">
    <name type="scientific">Strongyloides ratti</name>
    <name type="common">Parasitic roundworm</name>
    <dbReference type="NCBI Taxonomy" id="34506"/>
    <lineage>
        <taxon>Eukaryota</taxon>
        <taxon>Metazoa</taxon>
        <taxon>Ecdysozoa</taxon>
        <taxon>Nematoda</taxon>
        <taxon>Chromadorea</taxon>
        <taxon>Rhabditida</taxon>
        <taxon>Tylenchina</taxon>
        <taxon>Panagrolaimomorpha</taxon>
        <taxon>Strongyloidoidea</taxon>
        <taxon>Strongyloididae</taxon>
        <taxon>Strongyloides</taxon>
    </lineage>
</organism>
<reference evidence="4" key="3">
    <citation type="submission" date="2020-12" db="UniProtKB">
        <authorList>
            <consortium name="WormBaseParasite"/>
        </authorList>
    </citation>
    <scope>IDENTIFICATION</scope>
</reference>
<name>A0A090MTH8_STRRB</name>
<dbReference type="WBParaSite" id="SRAE_0000074000.1">
    <property type="protein sequence ID" value="SRAE_0000074000.1"/>
    <property type="gene ID" value="WBGene00256497"/>
</dbReference>
<evidence type="ECO:0000313" key="5">
    <source>
        <dbReference type="WormBase" id="SRAE_0000074000"/>
    </source>
</evidence>
<dbReference type="CTD" id="36373994"/>
<sequence length="199" mass="23274">MTTTRSQKKQLDQERKAKISNTTQRIIEETKSDKDQVEKISTRNHSSEEASNFNKMDENNTSQVWQLAINKLRDEINVRMEEMMEKLTKLILSNKKNNTGNLNNKMILNPSETGDTSNFTDSISMQVLQAINYNNLIEPFDETDKDVNIKSWFTNLKKYFKLNNIPYDKYVDHLSLKLKKEPLEVLLSSDAEYTKIKEE</sequence>
<reference evidence="2" key="1">
    <citation type="submission" date="2014-09" db="EMBL/GenBank/DDBJ databases">
        <authorList>
            <person name="Aslett A.Martin."/>
        </authorList>
    </citation>
    <scope>NUCLEOTIDE SEQUENCE</scope>
    <source>
        <strain evidence="2">ED321 Heterogonic</strain>
    </source>
</reference>
<proteinExistence type="predicted"/>
<evidence type="ECO:0000256" key="1">
    <source>
        <dbReference type="SAM" id="MobiDB-lite"/>
    </source>
</evidence>
<dbReference type="GeneID" id="36373994"/>
<feature type="compositionally biased region" description="Basic and acidic residues" evidence="1">
    <location>
        <begin position="26"/>
        <end position="48"/>
    </location>
</feature>
<accession>A0A090MTH8</accession>
<evidence type="ECO:0000313" key="2">
    <source>
        <dbReference type="EMBL" id="CEF61623.1"/>
    </source>
</evidence>
<gene>
    <name evidence="2 4 5" type="ORF">SRAE_0000074000</name>
</gene>
<reference evidence="3" key="2">
    <citation type="submission" date="2014-09" db="EMBL/GenBank/DDBJ databases">
        <authorList>
            <person name="Martin A.A."/>
        </authorList>
    </citation>
    <scope>NUCLEOTIDE SEQUENCE</scope>
    <source>
        <strain evidence="3">ED321</strain>
    </source>
</reference>
<feature type="region of interest" description="Disordered" evidence="1">
    <location>
        <begin position="1"/>
        <end position="57"/>
    </location>
</feature>
<dbReference type="RefSeq" id="XP_024500831.1">
    <property type="nucleotide sequence ID" value="XM_024646677.1"/>
</dbReference>
<dbReference type="EMBL" id="LN609424">
    <property type="protein sequence ID" value="CEF61623.1"/>
    <property type="molecule type" value="Genomic_DNA"/>
</dbReference>
<dbReference type="WormBase" id="SRAE_0000074000">
    <property type="protein sequence ID" value="SRP04335"/>
    <property type="gene ID" value="WBGene00256497"/>
</dbReference>
<dbReference type="AlphaFoldDB" id="A0A090MTH8"/>